<keyword evidence="3" id="KW-0808">Transferase</keyword>
<dbReference type="KEGG" id="pcav:D3880_03230"/>
<proteinExistence type="predicted"/>
<dbReference type="Gene3D" id="3.40.50.2000">
    <property type="entry name" value="Glycogen Phosphorylase B"/>
    <property type="match status" value="2"/>
</dbReference>
<dbReference type="InterPro" id="IPR028098">
    <property type="entry name" value="Glyco_trans_4-like_N"/>
</dbReference>
<dbReference type="Pfam" id="PF13439">
    <property type="entry name" value="Glyco_transf_4"/>
    <property type="match status" value="1"/>
</dbReference>
<dbReference type="SUPFAM" id="SSF53756">
    <property type="entry name" value="UDP-Glycosyltransferase/glycogen phosphorylase"/>
    <property type="match status" value="1"/>
</dbReference>
<feature type="domain" description="Glycosyl transferase family 1" evidence="1">
    <location>
        <begin position="183"/>
        <end position="332"/>
    </location>
</feature>
<evidence type="ECO:0000313" key="3">
    <source>
        <dbReference type="EMBL" id="AYC31463.1"/>
    </source>
</evidence>
<reference evidence="4" key="1">
    <citation type="submission" date="2018-09" db="EMBL/GenBank/DDBJ databases">
        <authorList>
            <person name="Zhu H."/>
        </authorList>
    </citation>
    <scope>NUCLEOTIDE SEQUENCE [LARGE SCALE GENOMIC DNA]</scope>
    <source>
        <strain evidence="4">K2W31S-8</strain>
    </source>
</reference>
<feature type="domain" description="Glycosyltransferase subfamily 4-like N-terminal" evidence="2">
    <location>
        <begin position="13"/>
        <end position="168"/>
    </location>
</feature>
<evidence type="ECO:0000313" key="4">
    <source>
        <dbReference type="Proteomes" id="UP000265560"/>
    </source>
</evidence>
<dbReference type="Proteomes" id="UP000265560">
    <property type="component" value="Chromosome"/>
</dbReference>
<dbReference type="PANTHER" id="PTHR12526:SF630">
    <property type="entry name" value="GLYCOSYLTRANSFERASE"/>
    <property type="match status" value="1"/>
</dbReference>
<dbReference type="GO" id="GO:1901135">
    <property type="term" value="P:carbohydrate derivative metabolic process"/>
    <property type="evidence" value="ECO:0007669"/>
    <property type="project" value="UniProtKB-ARBA"/>
</dbReference>
<dbReference type="PANTHER" id="PTHR12526">
    <property type="entry name" value="GLYCOSYLTRANSFERASE"/>
    <property type="match status" value="1"/>
</dbReference>
<evidence type="ECO:0000259" key="2">
    <source>
        <dbReference type="Pfam" id="PF13439"/>
    </source>
</evidence>
<protein>
    <submittedName>
        <fullName evidence="3">Glycosyltransferase family 1 protein</fullName>
    </submittedName>
</protein>
<dbReference type="GO" id="GO:0016757">
    <property type="term" value="F:glycosyltransferase activity"/>
    <property type="evidence" value="ECO:0007669"/>
    <property type="project" value="InterPro"/>
</dbReference>
<organism evidence="3 4">
    <name type="scientific">Pseudomonas cavernae</name>
    <dbReference type="NCBI Taxonomy" id="2320867"/>
    <lineage>
        <taxon>Bacteria</taxon>
        <taxon>Pseudomonadati</taxon>
        <taxon>Pseudomonadota</taxon>
        <taxon>Gammaproteobacteria</taxon>
        <taxon>Pseudomonadales</taxon>
        <taxon>Pseudomonadaceae</taxon>
        <taxon>Pseudomonas</taxon>
    </lineage>
</organism>
<accession>A0A385Z0S8</accession>
<dbReference type="EMBL" id="CP032419">
    <property type="protein sequence ID" value="AYC31463.1"/>
    <property type="molecule type" value="Genomic_DNA"/>
</dbReference>
<dbReference type="AlphaFoldDB" id="A0A385Z0S8"/>
<sequence length="353" mass="39798">MMKVVHVIEAWKGGIASYVEALVKYQLAKGYTVFLLADSNQLDTDARDLGAEVINYKSSRSPLAFIRIAKEISEKIEIISPDIVHCHSTFPGIYVRLLKNSNKVIYTPHAWSFFKKDVGWLARFTYKRIEYFMSKRCKKIICMSLEEMKAARSIGISPERLSLVYTGIPGLSQGIAATKKNESCSGDGPLKVGFFGRFDYQKGFDLLEKVVPLLANNVEIHLFGGAVRGDNKRIDSHFFLHGWIDHSKIHDCMSSMDVILIPSRWEGFALTPLEAMRAGRSIIISNLSSLPEVVIHGFNGIILPDYSAEQLAMVLNSLDKTECFRMGENGRKIYEQTFRFDDFAEKVSAVYLS</sequence>
<keyword evidence="4" id="KW-1185">Reference proteome</keyword>
<dbReference type="InterPro" id="IPR001296">
    <property type="entry name" value="Glyco_trans_1"/>
</dbReference>
<dbReference type="Pfam" id="PF00534">
    <property type="entry name" value="Glycos_transf_1"/>
    <property type="match status" value="1"/>
</dbReference>
<gene>
    <name evidence="3" type="ORF">D3880_03230</name>
</gene>
<dbReference type="RefSeq" id="WP_119892089.1">
    <property type="nucleotide sequence ID" value="NZ_CP032419.1"/>
</dbReference>
<dbReference type="OrthoDB" id="9777346at2"/>
<evidence type="ECO:0000259" key="1">
    <source>
        <dbReference type="Pfam" id="PF00534"/>
    </source>
</evidence>
<name>A0A385Z0S8_9PSED</name>